<protein>
    <submittedName>
        <fullName evidence="1">Uncharacterized protein</fullName>
    </submittedName>
</protein>
<dbReference type="EMBL" id="CM047903">
    <property type="protein sequence ID" value="KAJ0092259.1"/>
    <property type="molecule type" value="Genomic_DNA"/>
</dbReference>
<reference evidence="2" key="1">
    <citation type="journal article" date="2023" name="G3 (Bethesda)">
        <title>Genome assembly and association tests identify interacting loci associated with vigor, precocity, and sex in interspecific pistachio rootstocks.</title>
        <authorList>
            <person name="Palmer W."/>
            <person name="Jacygrad E."/>
            <person name="Sagayaradj S."/>
            <person name="Cavanaugh K."/>
            <person name="Han R."/>
            <person name="Bertier L."/>
            <person name="Beede B."/>
            <person name="Kafkas S."/>
            <person name="Golino D."/>
            <person name="Preece J."/>
            <person name="Michelmore R."/>
        </authorList>
    </citation>
    <scope>NUCLEOTIDE SEQUENCE [LARGE SCALE GENOMIC DNA]</scope>
</reference>
<proteinExistence type="predicted"/>
<keyword evidence="2" id="KW-1185">Reference proteome</keyword>
<organism evidence="1 2">
    <name type="scientific">Pistacia atlantica</name>
    <dbReference type="NCBI Taxonomy" id="434234"/>
    <lineage>
        <taxon>Eukaryota</taxon>
        <taxon>Viridiplantae</taxon>
        <taxon>Streptophyta</taxon>
        <taxon>Embryophyta</taxon>
        <taxon>Tracheophyta</taxon>
        <taxon>Spermatophyta</taxon>
        <taxon>Magnoliopsida</taxon>
        <taxon>eudicotyledons</taxon>
        <taxon>Gunneridae</taxon>
        <taxon>Pentapetalae</taxon>
        <taxon>rosids</taxon>
        <taxon>malvids</taxon>
        <taxon>Sapindales</taxon>
        <taxon>Anacardiaceae</taxon>
        <taxon>Pistacia</taxon>
    </lineage>
</organism>
<name>A0ACC1B008_9ROSI</name>
<sequence>MSASKTFDKPFQVYETAGQMGFTILQPLLTPSSQFTNNATTNQTKQSTLLHHNTPPQPEISKTKNHETSSVETPCGSFDDSSFLFSTDSYNSGYLGCIVPDSCLNPSANHHITSTTNSKYSSSSSASNEQYNFGSMSSNSTDSQSHCNNNYGGSLPLDITSVPTTMASEAGDFPYFGELNNGVWSNNNQQSWEMMNCDELSAIINNNPIMVEDTSCMGSLYPIMDNPIYGLLPQTVASPSVPHFGGDVVDFGYSLF</sequence>
<evidence type="ECO:0000313" key="1">
    <source>
        <dbReference type="EMBL" id="KAJ0092259.1"/>
    </source>
</evidence>
<gene>
    <name evidence="1" type="ORF">Patl1_25113</name>
</gene>
<dbReference type="Proteomes" id="UP001164250">
    <property type="component" value="Chromosome 7"/>
</dbReference>
<comment type="caution">
    <text evidence="1">The sequence shown here is derived from an EMBL/GenBank/DDBJ whole genome shotgun (WGS) entry which is preliminary data.</text>
</comment>
<accession>A0ACC1B008</accession>
<evidence type="ECO:0000313" key="2">
    <source>
        <dbReference type="Proteomes" id="UP001164250"/>
    </source>
</evidence>